<dbReference type="EMBL" id="UOFU01000279">
    <property type="protein sequence ID" value="VAX02608.1"/>
    <property type="molecule type" value="Genomic_DNA"/>
</dbReference>
<feature type="region of interest" description="Disordered" evidence="1">
    <location>
        <begin position="1"/>
        <end position="31"/>
    </location>
</feature>
<proteinExistence type="predicted"/>
<sequence>MVAGVGEDLRGEDNTDTSSAMGGAGDETGVY</sequence>
<organism evidence="2">
    <name type="scientific">hydrothermal vent metagenome</name>
    <dbReference type="NCBI Taxonomy" id="652676"/>
    <lineage>
        <taxon>unclassified sequences</taxon>
        <taxon>metagenomes</taxon>
        <taxon>ecological metagenomes</taxon>
    </lineage>
</organism>
<protein>
    <submittedName>
        <fullName evidence="2">Uncharacterized protein</fullName>
    </submittedName>
</protein>
<name>A0A3B1ATC6_9ZZZZ</name>
<accession>A0A3B1ATC6</accession>
<gene>
    <name evidence="2" type="ORF">MNBD_GAMMA20-350</name>
</gene>
<feature type="non-terminal residue" evidence="2">
    <location>
        <position position="31"/>
    </location>
</feature>
<reference evidence="2" key="1">
    <citation type="submission" date="2018-06" db="EMBL/GenBank/DDBJ databases">
        <authorList>
            <person name="Zhirakovskaya E."/>
        </authorList>
    </citation>
    <scope>NUCLEOTIDE SEQUENCE</scope>
</reference>
<evidence type="ECO:0000256" key="1">
    <source>
        <dbReference type="SAM" id="MobiDB-lite"/>
    </source>
</evidence>
<feature type="compositionally biased region" description="Gly residues" evidence="1">
    <location>
        <begin position="22"/>
        <end position="31"/>
    </location>
</feature>
<dbReference type="AlphaFoldDB" id="A0A3B1ATC6"/>
<evidence type="ECO:0000313" key="2">
    <source>
        <dbReference type="EMBL" id="VAX02608.1"/>
    </source>
</evidence>